<dbReference type="RefSeq" id="WP_168631761.1">
    <property type="nucleotide sequence ID" value="NZ_JACJQT010000109.1"/>
</dbReference>
<proteinExistence type="predicted"/>
<name>A0ABR8C663_APHFL</name>
<accession>A0ABR8C663</accession>
<evidence type="ECO:0000313" key="1">
    <source>
        <dbReference type="EMBL" id="MBD2281347.1"/>
    </source>
</evidence>
<organism evidence="1 2">
    <name type="scientific">Aphanizomenon flos-aquae FACHB-1040</name>
    <dbReference type="NCBI Taxonomy" id="2692887"/>
    <lineage>
        <taxon>Bacteria</taxon>
        <taxon>Bacillati</taxon>
        <taxon>Cyanobacteriota</taxon>
        <taxon>Cyanophyceae</taxon>
        <taxon>Nostocales</taxon>
        <taxon>Aphanizomenonaceae</taxon>
        <taxon>Aphanizomenon</taxon>
    </lineage>
</organism>
<sequence>MARKKIYAEEKRRFTMTLTQTAIQWLEQKQIDIKASSISDVIERMARENLPKKE</sequence>
<reference evidence="1 2" key="1">
    <citation type="journal article" date="2020" name="ISME J.">
        <title>Comparative genomics reveals insights into cyanobacterial evolution and habitat adaptation.</title>
        <authorList>
            <person name="Chen M.Y."/>
            <person name="Teng W.K."/>
            <person name="Zhao L."/>
            <person name="Hu C.X."/>
            <person name="Zhou Y.K."/>
            <person name="Han B.P."/>
            <person name="Song L.R."/>
            <person name="Shu W.S."/>
        </authorList>
    </citation>
    <scope>NUCLEOTIDE SEQUENCE [LARGE SCALE GENOMIC DNA]</scope>
    <source>
        <strain evidence="1 2">FACHB-1040</strain>
    </source>
</reference>
<dbReference type="Proteomes" id="UP000606721">
    <property type="component" value="Unassembled WGS sequence"/>
</dbReference>
<protein>
    <submittedName>
        <fullName evidence="1">Uncharacterized protein</fullName>
    </submittedName>
</protein>
<keyword evidence="2" id="KW-1185">Reference proteome</keyword>
<comment type="caution">
    <text evidence="1">The sequence shown here is derived from an EMBL/GenBank/DDBJ whole genome shotgun (WGS) entry which is preliminary data.</text>
</comment>
<dbReference type="EMBL" id="JACJQT010000109">
    <property type="protein sequence ID" value="MBD2281347.1"/>
    <property type="molecule type" value="Genomic_DNA"/>
</dbReference>
<evidence type="ECO:0000313" key="2">
    <source>
        <dbReference type="Proteomes" id="UP000606721"/>
    </source>
</evidence>
<gene>
    <name evidence="1" type="ORF">H6F99_24665</name>
</gene>